<sequence length="210" mass="24303">MELLLKQLIRQGENSQLDFKKTITHREKIAKTIVSFANNRGGTILVGVRDDRQITGINPDEESYMLQDAAAHYCDPAVPLRLEEIHTNEGTVLLAHVAESQHKPHRCVNKHGEWHVYVRSQDQSVRASKQTVDVLRKETLQRLADNRTYTRNEQAVFSYLRRKNKISLKDYARLINVSKRRAARILTGLVLEGDLLRHDYEKAEFYTLRA</sequence>
<evidence type="ECO:0000313" key="2">
    <source>
        <dbReference type="EMBL" id="SDK70921.1"/>
    </source>
</evidence>
<dbReference type="InterPro" id="IPR007421">
    <property type="entry name" value="Schlafen_AlbA_2_dom"/>
</dbReference>
<dbReference type="EMBL" id="FNFO01000003">
    <property type="protein sequence ID" value="SDK70921.1"/>
    <property type="molecule type" value="Genomic_DNA"/>
</dbReference>
<keyword evidence="3" id="KW-1185">Reference proteome</keyword>
<feature type="domain" description="Schlafen AlbA-2" evidence="1">
    <location>
        <begin position="13"/>
        <end position="127"/>
    </location>
</feature>
<proteinExistence type="predicted"/>
<reference evidence="2 3" key="1">
    <citation type="submission" date="2016-10" db="EMBL/GenBank/DDBJ databases">
        <authorList>
            <person name="de Groot N.N."/>
        </authorList>
    </citation>
    <scope>NUCLEOTIDE SEQUENCE [LARGE SCALE GENOMIC DNA]</scope>
    <source>
        <strain evidence="2 3">DSM 25186</strain>
    </source>
</reference>
<name>A0A1G9E483_9BACT</name>
<gene>
    <name evidence="2" type="ORF">SAMN05421823_103344</name>
</gene>
<evidence type="ECO:0000259" key="1">
    <source>
        <dbReference type="Pfam" id="PF04326"/>
    </source>
</evidence>
<dbReference type="GO" id="GO:0003677">
    <property type="term" value="F:DNA binding"/>
    <property type="evidence" value="ECO:0007669"/>
    <property type="project" value="UniProtKB-KW"/>
</dbReference>
<dbReference type="PANTHER" id="PTHR30595:SF6">
    <property type="entry name" value="SCHLAFEN ALBA-2 DOMAIN-CONTAINING PROTEIN"/>
    <property type="match status" value="1"/>
</dbReference>
<evidence type="ECO:0000313" key="3">
    <source>
        <dbReference type="Proteomes" id="UP000198510"/>
    </source>
</evidence>
<dbReference type="Proteomes" id="UP000198510">
    <property type="component" value="Unassembled WGS sequence"/>
</dbReference>
<dbReference type="InterPro" id="IPR038461">
    <property type="entry name" value="Schlafen_AlbA_2_dom_sf"/>
</dbReference>
<protein>
    <submittedName>
        <fullName evidence="2">Putative DNA-binding domain-containing protein</fullName>
    </submittedName>
</protein>
<dbReference type="Gene3D" id="3.30.950.30">
    <property type="entry name" value="Schlafen, AAA domain"/>
    <property type="match status" value="1"/>
</dbReference>
<dbReference type="InterPro" id="IPR036388">
    <property type="entry name" value="WH-like_DNA-bd_sf"/>
</dbReference>
<dbReference type="Pfam" id="PF04326">
    <property type="entry name" value="SLFN_AlbA_2"/>
    <property type="match status" value="1"/>
</dbReference>
<dbReference type="AlphaFoldDB" id="A0A1G9E483"/>
<organism evidence="2 3">
    <name type="scientific">Catalinimonas alkaloidigena</name>
    <dbReference type="NCBI Taxonomy" id="1075417"/>
    <lineage>
        <taxon>Bacteria</taxon>
        <taxon>Pseudomonadati</taxon>
        <taxon>Bacteroidota</taxon>
        <taxon>Cytophagia</taxon>
        <taxon>Cytophagales</taxon>
        <taxon>Catalimonadaceae</taxon>
        <taxon>Catalinimonas</taxon>
    </lineage>
</organism>
<accession>A0A1G9E483</accession>
<dbReference type="STRING" id="1075417.SAMN05421823_103344"/>
<keyword evidence="2" id="KW-0238">DNA-binding</keyword>
<dbReference type="RefSeq" id="WP_218127043.1">
    <property type="nucleotide sequence ID" value="NZ_FNFO01000003.1"/>
</dbReference>
<dbReference type="Gene3D" id="1.10.10.10">
    <property type="entry name" value="Winged helix-like DNA-binding domain superfamily/Winged helix DNA-binding domain"/>
    <property type="match status" value="1"/>
</dbReference>
<dbReference type="PANTHER" id="PTHR30595">
    <property type="entry name" value="GLPR-RELATED TRANSCRIPTIONAL REPRESSOR"/>
    <property type="match status" value="1"/>
</dbReference>